<dbReference type="Proteomes" id="UP000004679">
    <property type="component" value="Unassembled WGS sequence"/>
</dbReference>
<feature type="transmembrane region" description="Helical" evidence="6">
    <location>
        <begin position="53"/>
        <end position="74"/>
    </location>
</feature>
<feature type="transmembrane region" description="Helical" evidence="6">
    <location>
        <begin position="287"/>
        <end position="305"/>
    </location>
</feature>
<feature type="domain" description="Major facilitator superfamily (MFS) profile" evidence="7">
    <location>
        <begin position="19"/>
        <end position="400"/>
    </location>
</feature>
<name>C0N3V2_9GAMM</name>
<sequence>MESNTRLGYTGLIRQHFGLLAAAYLAVFTGNLGQSFFIGLFQADISDYLNISAGEFGSIYAAITMLSGFLVMHFGPKIDWISPRTYVFSVLSVLILGVLMLTLSPWWGLAIVGLGLQRLCGQGLMTHFGSTLAGREFTVNRGRALGLVSLGMPSGEIILPPTIALLVTWLSWQQIWWSILSVLIVLWIMLLLFIDWPEAPRKKHDKNNQQDKGPSPMRELRFWMLIPMLMVLPITLTGIFIYQAQLTHDLGASATTYALALTGLGLSRFPGALLGGRWIDEFGATTLAKLYLIPFALALLIAAIVGGNMAIWILMLGAGMALGMSSPIGDTLLVRLWGREHLGQVRSLKSAFLVFSTGLAPAFLGFMIDAGISFQAILIGMLIFLVMTWLMAQAPIKEAHNSDQQ</sequence>
<evidence type="ECO:0000259" key="7">
    <source>
        <dbReference type="PROSITE" id="PS50850"/>
    </source>
</evidence>
<comment type="subcellular location">
    <subcellularLocation>
        <location evidence="1">Cell membrane</location>
        <topology evidence="1">Multi-pass membrane protein</topology>
    </subcellularLocation>
</comment>
<dbReference type="GO" id="GO:0005886">
    <property type="term" value="C:plasma membrane"/>
    <property type="evidence" value="ECO:0007669"/>
    <property type="project" value="UniProtKB-SubCell"/>
</dbReference>
<reference evidence="8 9" key="1">
    <citation type="journal article" date="2011" name="J. Bacteriol.">
        <title>Draft genome sequence of the chemolithoheterotrophic, halophilic methylotroph Methylophaga thiooxydans DMS010.</title>
        <authorList>
            <person name="Boden R."/>
            <person name="Ferriera S."/>
            <person name="Johnson J."/>
            <person name="Kelly D.P."/>
            <person name="Murrell J.C."/>
            <person name="Schafer H."/>
        </authorList>
    </citation>
    <scope>NUCLEOTIDE SEQUENCE [LARGE SCALE GENOMIC DNA]</scope>
    <source>
        <strain evidence="8 9">DMS010</strain>
    </source>
</reference>
<proteinExistence type="predicted"/>
<keyword evidence="5 6" id="KW-0472">Membrane</keyword>
<dbReference type="SUPFAM" id="SSF103473">
    <property type="entry name" value="MFS general substrate transporter"/>
    <property type="match status" value="1"/>
</dbReference>
<keyword evidence="3 6" id="KW-0812">Transmembrane</keyword>
<keyword evidence="4 6" id="KW-1133">Transmembrane helix</keyword>
<feature type="transmembrane region" description="Helical" evidence="6">
    <location>
        <begin position="222"/>
        <end position="242"/>
    </location>
</feature>
<dbReference type="RefSeq" id="WP_008290636.1">
    <property type="nucleotide sequence ID" value="NZ_GG657892.1"/>
</dbReference>
<evidence type="ECO:0000256" key="6">
    <source>
        <dbReference type="SAM" id="Phobius"/>
    </source>
</evidence>
<evidence type="ECO:0000256" key="2">
    <source>
        <dbReference type="ARBA" id="ARBA00022475"/>
    </source>
</evidence>
<dbReference type="HOGENOM" id="CLU_001265_59_9_6"/>
<dbReference type="OrthoDB" id="1404228at2"/>
<dbReference type="PANTHER" id="PTHR43124">
    <property type="entry name" value="PURINE EFFLUX PUMP PBUE"/>
    <property type="match status" value="1"/>
</dbReference>
<feature type="transmembrane region" description="Helical" evidence="6">
    <location>
        <begin position="20"/>
        <end position="41"/>
    </location>
</feature>
<dbReference type="InterPro" id="IPR020846">
    <property type="entry name" value="MFS_dom"/>
</dbReference>
<evidence type="ECO:0000256" key="4">
    <source>
        <dbReference type="ARBA" id="ARBA00022989"/>
    </source>
</evidence>
<dbReference type="AlphaFoldDB" id="C0N3V2"/>
<accession>C0N3V2</accession>
<evidence type="ECO:0000256" key="5">
    <source>
        <dbReference type="ARBA" id="ARBA00023136"/>
    </source>
</evidence>
<keyword evidence="9" id="KW-1185">Reference proteome</keyword>
<dbReference type="InterPro" id="IPR036259">
    <property type="entry name" value="MFS_trans_sf"/>
</dbReference>
<dbReference type="InterPro" id="IPR011701">
    <property type="entry name" value="MFS"/>
</dbReference>
<evidence type="ECO:0000313" key="8">
    <source>
        <dbReference type="EMBL" id="EEF80571.1"/>
    </source>
</evidence>
<organism evidence="8 9">
    <name type="scientific">Methylophaga thiooxydans DMS010</name>
    <dbReference type="NCBI Taxonomy" id="637616"/>
    <lineage>
        <taxon>Bacteria</taxon>
        <taxon>Pseudomonadati</taxon>
        <taxon>Pseudomonadota</taxon>
        <taxon>Gammaproteobacteria</taxon>
        <taxon>Thiotrichales</taxon>
        <taxon>Piscirickettsiaceae</taxon>
        <taxon>Methylophaga</taxon>
    </lineage>
</organism>
<evidence type="ECO:0000313" key="9">
    <source>
        <dbReference type="Proteomes" id="UP000004679"/>
    </source>
</evidence>
<dbReference type="GO" id="GO:0022857">
    <property type="term" value="F:transmembrane transporter activity"/>
    <property type="evidence" value="ECO:0007669"/>
    <property type="project" value="InterPro"/>
</dbReference>
<keyword evidence="2" id="KW-1003">Cell membrane</keyword>
<feature type="transmembrane region" description="Helical" evidence="6">
    <location>
        <begin position="374"/>
        <end position="392"/>
    </location>
</feature>
<evidence type="ECO:0000256" key="3">
    <source>
        <dbReference type="ARBA" id="ARBA00022692"/>
    </source>
</evidence>
<dbReference type="PANTHER" id="PTHR43124:SF3">
    <property type="entry name" value="CHLORAMPHENICOL EFFLUX PUMP RV0191"/>
    <property type="match status" value="1"/>
</dbReference>
<dbReference type="PROSITE" id="PS50850">
    <property type="entry name" value="MFS"/>
    <property type="match status" value="1"/>
</dbReference>
<dbReference type="InterPro" id="IPR050189">
    <property type="entry name" value="MFS_Efflux_Transporters"/>
</dbReference>
<feature type="transmembrane region" description="Helical" evidence="6">
    <location>
        <begin position="175"/>
        <end position="194"/>
    </location>
</feature>
<feature type="transmembrane region" description="Helical" evidence="6">
    <location>
        <begin position="254"/>
        <end position="275"/>
    </location>
</feature>
<evidence type="ECO:0000256" key="1">
    <source>
        <dbReference type="ARBA" id="ARBA00004651"/>
    </source>
</evidence>
<dbReference type="EMBL" id="GG657892">
    <property type="protein sequence ID" value="EEF80571.1"/>
    <property type="molecule type" value="Genomic_DNA"/>
</dbReference>
<feature type="transmembrane region" description="Helical" evidence="6">
    <location>
        <begin position="86"/>
        <end position="116"/>
    </location>
</feature>
<dbReference type="Pfam" id="PF07690">
    <property type="entry name" value="MFS_1"/>
    <property type="match status" value="1"/>
</dbReference>
<protein>
    <submittedName>
        <fullName evidence="8">Transporter, major facilitator family</fullName>
    </submittedName>
</protein>
<gene>
    <name evidence="8" type="ORF">MDMS009_896</name>
</gene>
<dbReference type="Gene3D" id="1.20.1250.20">
    <property type="entry name" value="MFS general substrate transporter like domains"/>
    <property type="match status" value="1"/>
</dbReference>
<feature type="transmembrane region" description="Helical" evidence="6">
    <location>
        <begin position="350"/>
        <end position="368"/>
    </location>
</feature>